<dbReference type="Proteomes" id="UP000193411">
    <property type="component" value="Unassembled WGS sequence"/>
</dbReference>
<name>A0A1Y2HFL4_9FUNG</name>
<comment type="caution">
    <text evidence="1">The sequence shown here is derived from an EMBL/GenBank/DDBJ whole genome shotgun (WGS) entry which is preliminary data.</text>
</comment>
<sequence>MYTTSFRRPIQHFRVQESLKRVNPVAGLKRWKAKITRRKYKVKGSMSLWYNDGWHKLIRCAAGGSLFCMALLMAAATSSLGFERTPTTHPIPFSPYLRILSSDTESRDRGTENTLVRAVMIRCRGAGKRS</sequence>
<evidence type="ECO:0000313" key="2">
    <source>
        <dbReference type="Proteomes" id="UP000193411"/>
    </source>
</evidence>
<dbReference type="OrthoDB" id="2686689at2759"/>
<organism evidence="1 2">
    <name type="scientific">Catenaria anguillulae PL171</name>
    <dbReference type="NCBI Taxonomy" id="765915"/>
    <lineage>
        <taxon>Eukaryota</taxon>
        <taxon>Fungi</taxon>
        <taxon>Fungi incertae sedis</taxon>
        <taxon>Blastocladiomycota</taxon>
        <taxon>Blastocladiomycetes</taxon>
        <taxon>Blastocladiales</taxon>
        <taxon>Catenariaceae</taxon>
        <taxon>Catenaria</taxon>
    </lineage>
</organism>
<dbReference type="AlphaFoldDB" id="A0A1Y2HFL4"/>
<evidence type="ECO:0000313" key="1">
    <source>
        <dbReference type="EMBL" id="ORZ33378.1"/>
    </source>
</evidence>
<accession>A0A1Y2HFL4</accession>
<gene>
    <name evidence="1" type="ORF">BCR44DRAFT_1202080</name>
</gene>
<protein>
    <submittedName>
        <fullName evidence="1">Uncharacterized protein</fullName>
    </submittedName>
</protein>
<dbReference type="EMBL" id="MCFL01000036">
    <property type="protein sequence ID" value="ORZ33378.1"/>
    <property type="molecule type" value="Genomic_DNA"/>
</dbReference>
<proteinExistence type="predicted"/>
<reference evidence="1 2" key="1">
    <citation type="submission" date="2016-07" db="EMBL/GenBank/DDBJ databases">
        <title>Pervasive Adenine N6-methylation of Active Genes in Fungi.</title>
        <authorList>
            <consortium name="DOE Joint Genome Institute"/>
            <person name="Mondo S.J."/>
            <person name="Dannebaum R.O."/>
            <person name="Kuo R.C."/>
            <person name="Labutti K."/>
            <person name="Haridas S."/>
            <person name="Kuo A."/>
            <person name="Salamov A."/>
            <person name="Ahrendt S.R."/>
            <person name="Lipzen A."/>
            <person name="Sullivan W."/>
            <person name="Andreopoulos W.B."/>
            <person name="Clum A."/>
            <person name="Lindquist E."/>
            <person name="Daum C."/>
            <person name="Ramamoorthy G.K."/>
            <person name="Gryganskyi A."/>
            <person name="Culley D."/>
            <person name="Magnuson J.K."/>
            <person name="James T.Y."/>
            <person name="O'Malley M.A."/>
            <person name="Stajich J.E."/>
            <person name="Spatafora J.W."/>
            <person name="Visel A."/>
            <person name="Grigoriev I.V."/>
        </authorList>
    </citation>
    <scope>NUCLEOTIDE SEQUENCE [LARGE SCALE GENOMIC DNA]</scope>
    <source>
        <strain evidence="1 2">PL171</strain>
    </source>
</reference>
<keyword evidence="2" id="KW-1185">Reference proteome</keyword>